<accession>A0A6G1SA80</accession>
<organism evidence="6">
    <name type="scientific">Aceria tosichella</name>
    <name type="common">wheat curl mite</name>
    <dbReference type="NCBI Taxonomy" id="561515"/>
    <lineage>
        <taxon>Eukaryota</taxon>
        <taxon>Metazoa</taxon>
        <taxon>Ecdysozoa</taxon>
        <taxon>Arthropoda</taxon>
        <taxon>Chelicerata</taxon>
        <taxon>Arachnida</taxon>
        <taxon>Acari</taxon>
        <taxon>Acariformes</taxon>
        <taxon>Trombidiformes</taxon>
        <taxon>Prostigmata</taxon>
        <taxon>Eupodina</taxon>
        <taxon>Eriophyoidea</taxon>
        <taxon>Eriophyidae</taxon>
        <taxon>Eriophyinae</taxon>
        <taxon>Aceriini</taxon>
        <taxon>Aceria</taxon>
    </lineage>
</organism>
<dbReference type="AlphaFoldDB" id="A0A6G1SA80"/>
<evidence type="ECO:0000256" key="3">
    <source>
        <dbReference type="ARBA" id="ARBA00022786"/>
    </source>
</evidence>
<protein>
    <submittedName>
        <fullName evidence="6">Cullin-associated NEDD8-dissociated protein 1</fullName>
    </submittedName>
</protein>
<gene>
    <name evidence="6" type="primary">CAND1</name>
    <name evidence="6" type="ORF">g.17420</name>
</gene>
<reference evidence="6" key="1">
    <citation type="submission" date="2018-10" db="EMBL/GenBank/DDBJ databases">
        <title>Transcriptome assembly of Aceria tosichella (Wheat curl mite) Type 2.</title>
        <authorList>
            <person name="Scully E.D."/>
            <person name="Geib S.M."/>
            <person name="Palmer N.A."/>
            <person name="Gupta A.K."/>
            <person name="Sarath G."/>
            <person name="Tatineni S."/>
        </authorList>
    </citation>
    <scope>NUCLEOTIDE SEQUENCE</scope>
    <source>
        <strain evidence="6">LincolnNE</strain>
    </source>
</reference>
<keyword evidence="2" id="KW-0677">Repeat</keyword>
<evidence type="ECO:0000259" key="5">
    <source>
        <dbReference type="Pfam" id="PF08623"/>
    </source>
</evidence>
<sequence>MAQPTSIQSLLDRMTSADKDFRFMATNDLIIEMQQDNIRMDDDSETKVTKQIIGLLGDKNGEVQNLAVKCLGFLVAKIKDARRQYVIKQLCTMLKNDSEQIRDIASIALKTIVTIVPFNKEMISIVDNDLIQNLLQAVCNHKDVNVQLESLDILTELIVRVGSQLIEWHDSIQQNLFTLLQSERSAVRKRSMNALANLLACCSDDLFCTTMTRLIQALSSLSPKSIEEAENTFSSNSTQCVAAKTILQCIATIVRQAGHRSNEEHLKQVMPVIHGFCKVNDDEVREYCIQTFEAYIKRCPVIVNVCLADIIDVCLKNVAYDPNYNYDEDDDDDEAMDMDGDDEGSDSADDYSDDDDLSWKVRRSSAKCLEALVVSRPDLINDLFVTIGPVLVSRFKEREDSVKADIIQAFVALLKQTRQLARDAQDSQNAPVALVKLNEMVPVIVAKSANLLREKSTKTRQFIFQMFIEIMNALPKILAPHIDSLIPGILYSMVDKNSTSTMKIDVLVFIQELLKTHEPPTFYPQVHVLLPAVITAINDSFYKIASEALALLSQLVCVIRPSGYEPMPDFESVLSTIYTKTVERMSKADLDIEIKERAISCMGQIVATFGDKMADQLPVALEMIHDKLGNDATRLTAVKALIKIANSPINMSLDSLFPRAFTTVAPFLRKNSRPLKVSTLILIDNVVRRSADLLDSKTAQSILLTDVQSLINENDLYVSQLALTMLTTVVKTHKAFNEIVPQFVLPETLKLIRSPLLQGSALQASLQFLSTIVQSSFPGLDHNAILVKLVEPIYGGMQVHKQAYYSTAKAIAAVSIGDQSRALMTVSQLVEDCKQNLDNDCKYTLALLSIGEIGKVTDLSQVPNLVEVILKAFNSSSEDVKSAGSFALGCIAVGNMNVFLPIILHEIESRNKRQYLILHSLREVITAGHLEQLESIWSLLMKHCECQEEGTRNVVSECLGKLTTHKPVELLQRLLHSLKNDYKDKPYARSTIVAAIKFTISDQPHEIDNVLRQCIGEFLLTLQDSDINVRRVALITFNSAAHHKPSLIVDLLPKFLPLLYQETLVKPELIREVEMGPFKHKVDDGLDSRKAAFECMYTLLDTCQNQLDILEFLTHVENGLKDHYDIKMLTYLMVNRLAALCPSAVLQRMDRLIYPIEEVCRSKPKENAVKQEHEKQDELKRSALRAFDALKAIPGADRHHVLVKFYENLIMSDKELKELYSSIQRDTVNSNSDTIHRMDQGRN</sequence>
<feature type="compositionally biased region" description="Acidic residues" evidence="4">
    <location>
        <begin position="326"/>
        <end position="356"/>
    </location>
</feature>
<dbReference type="PANTHER" id="PTHR12696">
    <property type="entry name" value="TIP120"/>
    <property type="match status" value="1"/>
</dbReference>
<dbReference type="Pfam" id="PF25782">
    <property type="entry name" value="TPR_CAND1"/>
    <property type="match status" value="1"/>
</dbReference>
<dbReference type="SUPFAM" id="SSF48371">
    <property type="entry name" value="ARM repeat"/>
    <property type="match status" value="1"/>
</dbReference>
<proteinExistence type="inferred from homology"/>
<evidence type="ECO:0000256" key="2">
    <source>
        <dbReference type="ARBA" id="ARBA00022737"/>
    </source>
</evidence>
<feature type="domain" description="TATA-binding protein interacting (TIP20)" evidence="5">
    <location>
        <begin position="1047"/>
        <end position="1208"/>
    </location>
</feature>
<dbReference type="InterPro" id="IPR039852">
    <property type="entry name" value="CAND1/CAND2"/>
</dbReference>
<dbReference type="GO" id="GO:0010265">
    <property type="term" value="P:SCF complex assembly"/>
    <property type="evidence" value="ECO:0007669"/>
    <property type="project" value="InterPro"/>
</dbReference>
<evidence type="ECO:0000256" key="4">
    <source>
        <dbReference type="SAM" id="MobiDB-lite"/>
    </source>
</evidence>
<evidence type="ECO:0000256" key="1">
    <source>
        <dbReference type="ARBA" id="ARBA00007657"/>
    </source>
</evidence>
<dbReference type="InterPro" id="IPR016024">
    <property type="entry name" value="ARM-type_fold"/>
</dbReference>
<name>A0A6G1SA80_9ACAR</name>
<dbReference type="Gene3D" id="1.25.10.10">
    <property type="entry name" value="Leucine-rich Repeat Variant"/>
    <property type="match status" value="1"/>
</dbReference>
<keyword evidence="3" id="KW-0833">Ubl conjugation pathway</keyword>
<comment type="similarity">
    <text evidence="1">Belongs to the CAND family.</text>
</comment>
<dbReference type="EMBL" id="GGYP01002508">
    <property type="protein sequence ID" value="MDE47279.1"/>
    <property type="molecule type" value="Transcribed_RNA"/>
</dbReference>
<feature type="region of interest" description="Disordered" evidence="4">
    <location>
        <begin position="325"/>
        <end position="356"/>
    </location>
</feature>
<dbReference type="Pfam" id="PF08623">
    <property type="entry name" value="TIP120"/>
    <property type="match status" value="1"/>
</dbReference>
<evidence type="ECO:0000313" key="6">
    <source>
        <dbReference type="EMBL" id="MDE47279.1"/>
    </source>
</evidence>
<dbReference type="InterPro" id="IPR011989">
    <property type="entry name" value="ARM-like"/>
</dbReference>
<dbReference type="InterPro" id="IPR013932">
    <property type="entry name" value="TATA-bd_TIP120"/>
</dbReference>